<keyword evidence="3" id="KW-1185">Reference proteome</keyword>
<evidence type="ECO:0008006" key="4">
    <source>
        <dbReference type="Google" id="ProtNLM"/>
    </source>
</evidence>
<reference evidence="2" key="1">
    <citation type="submission" date="2006-10" db="EMBL/GenBank/DDBJ databases">
        <authorList>
            <person name="Amadeo P."/>
            <person name="Zhao Q."/>
            <person name="Wortman J."/>
            <person name="Fraser-Liggett C."/>
            <person name="Carlton J."/>
        </authorList>
    </citation>
    <scope>NUCLEOTIDE SEQUENCE</scope>
    <source>
        <strain evidence="2">G3</strain>
    </source>
</reference>
<keyword evidence="1" id="KW-0812">Transmembrane</keyword>
<sequence length="358" mass="41382">MPSHFQSRAGLMIWIIAPLFIVFSFLATMREKDPQKVFEKRHIYRNKQYNWKLGTNPPPPKLSTNGQSDKLYVMILDSEFESRPHQCIMKRQWMDPFLEHVEVDGIEVYSANAWTNKECNLSSITIPELPEQKINPGAFLLYESLKLFLERSDAGWLYIIGDAAYIKVDRFFAWLGNIMKSHSALTENFIIGSCVEERYFFQMLLTSSGVLLSRAYVKRLVATRDDDLWDVSMAVGITADEILAKISDKIGVYIPGKQTSDLVGRGFTDASHYKILMDKDFDNLPKCNIPQEYLRPFAGELGLCTAQIMKFNDIRVWSATRHLGKQKFLEDAEEMLNNNPDSLGYYWDRLYLTLCKLY</sequence>
<gene>
    <name evidence="2" type="ORF">TVAG_256870</name>
</gene>
<dbReference type="OrthoDB" id="9985088at2759"/>
<evidence type="ECO:0000313" key="2">
    <source>
        <dbReference type="EMBL" id="EAX96547.1"/>
    </source>
</evidence>
<protein>
    <recommendedName>
        <fullName evidence="4">Hexosyltransferase</fullName>
    </recommendedName>
</protein>
<keyword evidence="1" id="KW-1133">Transmembrane helix</keyword>
<dbReference type="AlphaFoldDB" id="A2FEZ3"/>
<dbReference type="RefSeq" id="XP_001309477.1">
    <property type="nucleotide sequence ID" value="XM_001309476.1"/>
</dbReference>
<dbReference type="VEuPathDB" id="TrichDB:TVAG_256870"/>
<evidence type="ECO:0000256" key="1">
    <source>
        <dbReference type="SAM" id="Phobius"/>
    </source>
</evidence>
<dbReference type="Proteomes" id="UP000001542">
    <property type="component" value="Unassembled WGS sequence"/>
</dbReference>
<reference evidence="2" key="2">
    <citation type="journal article" date="2007" name="Science">
        <title>Draft genome sequence of the sexually transmitted pathogen Trichomonas vaginalis.</title>
        <authorList>
            <person name="Carlton J.M."/>
            <person name="Hirt R.P."/>
            <person name="Silva J.C."/>
            <person name="Delcher A.L."/>
            <person name="Schatz M."/>
            <person name="Zhao Q."/>
            <person name="Wortman J.R."/>
            <person name="Bidwell S.L."/>
            <person name="Alsmark U.C.M."/>
            <person name="Besteiro S."/>
            <person name="Sicheritz-Ponten T."/>
            <person name="Noel C.J."/>
            <person name="Dacks J.B."/>
            <person name="Foster P.G."/>
            <person name="Simillion C."/>
            <person name="Van de Peer Y."/>
            <person name="Miranda-Saavedra D."/>
            <person name="Barton G.J."/>
            <person name="Westrop G.D."/>
            <person name="Mueller S."/>
            <person name="Dessi D."/>
            <person name="Fiori P.L."/>
            <person name="Ren Q."/>
            <person name="Paulsen I."/>
            <person name="Zhang H."/>
            <person name="Bastida-Corcuera F.D."/>
            <person name="Simoes-Barbosa A."/>
            <person name="Brown M.T."/>
            <person name="Hayes R.D."/>
            <person name="Mukherjee M."/>
            <person name="Okumura C.Y."/>
            <person name="Schneider R."/>
            <person name="Smith A.J."/>
            <person name="Vanacova S."/>
            <person name="Villalvazo M."/>
            <person name="Haas B.J."/>
            <person name="Pertea M."/>
            <person name="Feldblyum T.V."/>
            <person name="Utterback T.R."/>
            <person name="Shu C.L."/>
            <person name="Osoegawa K."/>
            <person name="de Jong P.J."/>
            <person name="Hrdy I."/>
            <person name="Horvathova L."/>
            <person name="Zubacova Z."/>
            <person name="Dolezal P."/>
            <person name="Malik S.B."/>
            <person name="Logsdon J.M. Jr."/>
            <person name="Henze K."/>
            <person name="Gupta A."/>
            <person name="Wang C.C."/>
            <person name="Dunne R.L."/>
            <person name="Upcroft J.A."/>
            <person name="Upcroft P."/>
            <person name="White O."/>
            <person name="Salzberg S.L."/>
            <person name="Tang P."/>
            <person name="Chiu C.-H."/>
            <person name="Lee Y.-S."/>
            <person name="Embley T.M."/>
            <person name="Coombs G.H."/>
            <person name="Mottram J.C."/>
            <person name="Tachezy J."/>
            <person name="Fraser-Liggett C.M."/>
            <person name="Johnson P.J."/>
        </authorList>
    </citation>
    <scope>NUCLEOTIDE SEQUENCE [LARGE SCALE GENOMIC DNA]</scope>
    <source>
        <strain evidence="2">G3</strain>
    </source>
</reference>
<name>A2FEZ3_TRIV3</name>
<evidence type="ECO:0000313" key="3">
    <source>
        <dbReference type="Proteomes" id="UP000001542"/>
    </source>
</evidence>
<keyword evidence="1" id="KW-0472">Membrane</keyword>
<dbReference type="VEuPathDB" id="TrichDB:TVAGG3_0046780"/>
<accession>A2FEZ3</accession>
<dbReference type="EMBL" id="DS113754">
    <property type="protein sequence ID" value="EAX96547.1"/>
    <property type="molecule type" value="Genomic_DNA"/>
</dbReference>
<organism evidence="2 3">
    <name type="scientific">Trichomonas vaginalis (strain ATCC PRA-98 / G3)</name>
    <dbReference type="NCBI Taxonomy" id="412133"/>
    <lineage>
        <taxon>Eukaryota</taxon>
        <taxon>Metamonada</taxon>
        <taxon>Parabasalia</taxon>
        <taxon>Trichomonadida</taxon>
        <taxon>Trichomonadidae</taxon>
        <taxon>Trichomonas</taxon>
    </lineage>
</organism>
<dbReference type="InParanoid" id="A2FEZ3"/>
<feature type="transmembrane region" description="Helical" evidence="1">
    <location>
        <begin position="12"/>
        <end position="29"/>
    </location>
</feature>
<proteinExistence type="predicted"/>
<dbReference type="KEGG" id="tva:4754320"/>